<dbReference type="Pfam" id="PF23162">
    <property type="entry name" value="AEP_C962R"/>
    <property type="match status" value="1"/>
</dbReference>
<evidence type="ECO:0000313" key="3">
    <source>
        <dbReference type="EMBL" id="AYV86513.1"/>
    </source>
</evidence>
<dbReference type="InterPro" id="IPR056443">
    <property type="entry name" value="AEP_C962R"/>
</dbReference>
<feature type="region of interest" description="Disordered" evidence="1">
    <location>
        <begin position="89"/>
        <end position="111"/>
    </location>
</feature>
<feature type="compositionally biased region" description="Polar residues" evidence="1">
    <location>
        <begin position="725"/>
        <end position="735"/>
    </location>
</feature>
<name>A0A3G5AK45_9VIRU</name>
<dbReference type="EMBL" id="MK072508">
    <property type="protein sequence ID" value="AYV86513.1"/>
    <property type="molecule type" value="Genomic_DNA"/>
</dbReference>
<feature type="compositionally biased region" description="Basic and acidic residues" evidence="1">
    <location>
        <begin position="715"/>
        <end position="724"/>
    </location>
</feature>
<sequence length="770" mass="88067">MVVGTRSSSLVQPEHYLKHLQSIICRVVQSQSLKSKNNMGNMISVPPSKKGLLDSSSMSVPLKKTNNAPGFSEYFKRIREQESFAALGSDGSSVNMESDRMSMSTSGQASKPSLEDWLQHHNFLIRVNDKTDLREQTHTCFDGMKLHIPDGRIGDFLHLIAFHQACGGGKWKICDIINPKCVRLYGDCDLKISKPGELSDAFILRRTAVYQNVVKRFFPEGMHQVIVAYAPGYKLIKDEKYPQGYYKHGIHWVWPDVVHTIIHIRQIAQTARDAFEAEFSNDIESNELCLNPMGDQMDKGVYKTTGGGLRMLYQSKMDDCPCTKTKRGRRATLECTICGTKGKIEEGRVYFPKFVVDEQGQVNDVLTMKVKQDIEWSLEKTTIRIPRIWTLRYDFVEPLHIRPLDDVFMGDLERCEVRQDVPIPQPLNIEACQRNYFSLASSGQPYLVMTQGSTCLSQLVIKTNELNEHKRIKELEKRGIPSALAHSDLCSNDAAIEDMRDTFRNHQSTGILMSLTAETKAQLESYIRDLQPEWKEVHLSKTIKFISSKTQKTNLQIHPRPDLAAKYCLNKMDYHSHARISWYVNADGFVFQKCYSSKETIRPGGNDTCRKFFQRLGQLPQDLAIALFGQPLLASQSYVSSSTASLLSQVKQLMHSDEQTKLLDILKRHQDRFKVFNQNLEKTNLKKFNSLMDDEQQGIVKARLKEWRQAQGHQQEGDKRKRNETLTSSSTSSQGRIIESTNNKSTSKRTKKHTRKRIEEQEEEQLHGED</sequence>
<protein>
    <recommendedName>
        <fullName evidence="2">C962R-like N-terminal AEP domain-containing protein</fullName>
    </recommendedName>
</protein>
<evidence type="ECO:0000259" key="2">
    <source>
        <dbReference type="Pfam" id="PF23162"/>
    </source>
</evidence>
<gene>
    <name evidence="3" type="ORF">Sylvanvirus2_9</name>
</gene>
<feature type="compositionally biased region" description="Basic residues" evidence="1">
    <location>
        <begin position="746"/>
        <end position="756"/>
    </location>
</feature>
<feature type="region of interest" description="Disordered" evidence="1">
    <location>
        <begin position="707"/>
        <end position="770"/>
    </location>
</feature>
<accession>A0A3G5AK45</accession>
<feature type="compositionally biased region" description="Polar residues" evidence="1">
    <location>
        <begin position="90"/>
        <end position="111"/>
    </location>
</feature>
<proteinExistence type="predicted"/>
<feature type="domain" description="C962R-like N-terminal AEP" evidence="2">
    <location>
        <begin position="137"/>
        <end position="316"/>
    </location>
</feature>
<evidence type="ECO:0000256" key="1">
    <source>
        <dbReference type="SAM" id="MobiDB-lite"/>
    </source>
</evidence>
<reference evidence="3" key="1">
    <citation type="submission" date="2018-10" db="EMBL/GenBank/DDBJ databases">
        <title>Hidden diversity of soil giant viruses.</title>
        <authorList>
            <person name="Schulz F."/>
            <person name="Alteio L."/>
            <person name="Goudeau D."/>
            <person name="Ryan E.M."/>
            <person name="Malmstrom R.R."/>
            <person name="Blanchard J."/>
            <person name="Woyke T."/>
        </authorList>
    </citation>
    <scope>NUCLEOTIDE SEQUENCE</scope>
    <source>
        <strain evidence="3">SYV1</strain>
    </source>
</reference>
<organism evidence="3">
    <name type="scientific">Sylvanvirus sp</name>
    <dbReference type="NCBI Taxonomy" id="2487774"/>
    <lineage>
        <taxon>Viruses</taxon>
    </lineage>
</organism>